<protein>
    <submittedName>
        <fullName evidence="1">Uncharacterized protein</fullName>
    </submittedName>
</protein>
<proteinExistence type="predicted"/>
<sequence>MSDLAANNCHQTIDNPIDLKDEHTHLVKYVNSETHVDDSVNELHGKIFFYDINEKSPPENQQEATRDSNDAIKIETKSNDNEVCQETVTYSKSRLNLNIKTEKSPDELNVVNPSSQSSKLHDSLIIQRPPSYITIYKLTQTNTPSKEVKQFDLDKITEEVDTLTRQISRKKLINDLGFDDISENGT</sequence>
<dbReference type="AlphaFoldDB" id="A0A6J8BXB2"/>
<keyword evidence="2" id="KW-1185">Reference proteome</keyword>
<name>A0A6J8BXB2_MYTCO</name>
<accession>A0A6J8BXB2</accession>
<dbReference type="EMBL" id="CACVKT020004056">
    <property type="protein sequence ID" value="CAC5387861.1"/>
    <property type="molecule type" value="Genomic_DNA"/>
</dbReference>
<gene>
    <name evidence="1" type="ORF">MCOR_23142</name>
</gene>
<evidence type="ECO:0000313" key="2">
    <source>
        <dbReference type="Proteomes" id="UP000507470"/>
    </source>
</evidence>
<organism evidence="1 2">
    <name type="scientific">Mytilus coruscus</name>
    <name type="common">Sea mussel</name>
    <dbReference type="NCBI Taxonomy" id="42192"/>
    <lineage>
        <taxon>Eukaryota</taxon>
        <taxon>Metazoa</taxon>
        <taxon>Spiralia</taxon>
        <taxon>Lophotrochozoa</taxon>
        <taxon>Mollusca</taxon>
        <taxon>Bivalvia</taxon>
        <taxon>Autobranchia</taxon>
        <taxon>Pteriomorphia</taxon>
        <taxon>Mytilida</taxon>
        <taxon>Mytiloidea</taxon>
        <taxon>Mytilidae</taxon>
        <taxon>Mytilinae</taxon>
        <taxon>Mytilus</taxon>
    </lineage>
</organism>
<reference evidence="1 2" key="1">
    <citation type="submission" date="2020-06" db="EMBL/GenBank/DDBJ databases">
        <authorList>
            <person name="Li R."/>
            <person name="Bekaert M."/>
        </authorList>
    </citation>
    <scope>NUCLEOTIDE SEQUENCE [LARGE SCALE GENOMIC DNA]</scope>
    <source>
        <strain evidence="2">wild</strain>
    </source>
</reference>
<dbReference type="Proteomes" id="UP000507470">
    <property type="component" value="Unassembled WGS sequence"/>
</dbReference>
<evidence type="ECO:0000313" key="1">
    <source>
        <dbReference type="EMBL" id="CAC5387861.1"/>
    </source>
</evidence>